<dbReference type="STRING" id="208439.AJAP_28105"/>
<evidence type="ECO:0000313" key="2">
    <source>
        <dbReference type="EMBL" id="AIG78459.1"/>
    </source>
</evidence>
<accession>A0A075V1I4</accession>
<protein>
    <recommendedName>
        <fullName evidence="4">Scaffolding protein</fullName>
    </recommendedName>
</protein>
<keyword evidence="3" id="KW-1185">Reference proteome</keyword>
<name>A0A075V1I4_9PSEU</name>
<gene>
    <name evidence="2" type="ORF">AJAP_28105</name>
</gene>
<feature type="compositionally biased region" description="Low complexity" evidence="1">
    <location>
        <begin position="1"/>
        <end position="17"/>
    </location>
</feature>
<dbReference type="RefSeq" id="WP_038516727.1">
    <property type="nucleotide sequence ID" value="NZ_CP008953.1"/>
</dbReference>
<dbReference type="Proteomes" id="UP000028492">
    <property type="component" value="Chromosome"/>
</dbReference>
<evidence type="ECO:0008006" key="4">
    <source>
        <dbReference type="Google" id="ProtNLM"/>
    </source>
</evidence>
<sequence length="176" mass="18498">MTEQATTDTTEGTTEGTQEVHDVNTLPEWARDKLTKANTEAAKYRTRAKEAASSVRAEVEAEFADKLAEATKAQDALVSEREAAKLEGVKLRAAFGALIGDPDKAKETLSRAEEFAGLIQGSTVDEIGEHAAKLAGLFGTSTTRAPAVDRSPEGGDTALALNGDPLLQSLKSALGI</sequence>
<feature type="region of interest" description="Disordered" evidence="1">
    <location>
        <begin position="1"/>
        <end position="27"/>
    </location>
</feature>
<evidence type="ECO:0000256" key="1">
    <source>
        <dbReference type="SAM" id="MobiDB-lite"/>
    </source>
</evidence>
<feature type="region of interest" description="Disordered" evidence="1">
    <location>
        <begin position="142"/>
        <end position="161"/>
    </location>
</feature>
<dbReference type="AlphaFoldDB" id="A0A075V1I4"/>
<reference evidence="2 3" key="1">
    <citation type="journal article" date="2014" name="J. Biotechnol.">
        <title>Complete genome sequence of the actinobacterium Amycolatopsis japonica MG417-CF17(T) (=DSM 44213T) producing (S,S)-N,N'-ethylenediaminedisuccinic acid.</title>
        <authorList>
            <person name="Stegmann E."/>
            <person name="Albersmeier A."/>
            <person name="Spohn M."/>
            <person name="Gert H."/>
            <person name="Weber T."/>
            <person name="Wohlleben W."/>
            <person name="Kalinowski J."/>
            <person name="Ruckert C."/>
        </authorList>
    </citation>
    <scope>NUCLEOTIDE SEQUENCE [LARGE SCALE GENOMIC DNA]</scope>
    <source>
        <strain evidence="3">MG417-CF17 (DSM 44213)</strain>
    </source>
</reference>
<proteinExistence type="predicted"/>
<organism evidence="2 3">
    <name type="scientific">Amycolatopsis japonica</name>
    <dbReference type="NCBI Taxonomy" id="208439"/>
    <lineage>
        <taxon>Bacteria</taxon>
        <taxon>Bacillati</taxon>
        <taxon>Actinomycetota</taxon>
        <taxon>Actinomycetes</taxon>
        <taxon>Pseudonocardiales</taxon>
        <taxon>Pseudonocardiaceae</taxon>
        <taxon>Amycolatopsis</taxon>
        <taxon>Amycolatopsis japonica group</taxon>
    </lineage>
</organism>
<dbReference type="HOGENOM" id="CLU_1522104_0_0_11"/>
<dbReference type="EMBL" id="CP008953">
    <property type="protein sequence ID" value="AIG78459.1"/>
    <property type="molecule type" value="Genomic_DNA"/>
</dbReference>
<dbReference type="KEGG" id="aja:AJAP_28105"/>
<evidence type="ECO:0000313" key="3">
    <source>
        <dbReference type="Proteomes" id="UP000028492"/>
    </source>
</evidence>